<dbReference type="InterPro" id="IPR033900">
    <property type="entry name" value="Gram_neg_porin_domain"/>
</dbReference>
<gene>
    <name evidence="13" type="ORF">C7400_1483</name>
    <name evidence="14" type="ORF">SAMN05216550_13926</name>
</gene>
<comment type="subunit">
    <text evidence="2">Homotrimer.</text>
</comment>
<comment type="caution">
    <text evidence="14">The sequence shown here is derived from an EMBL/GenBank/DDBJ whole genome shotgun (WGS) entry which is preliminary data.</text>
</comment>
<keyword evidence="7" id="KW-0406">Ion transport</keyword>
<dbReference type="InterPro" id="IPR050298">
    <property type="entry name" value="Gram-neg_bact_OMP"/>
</dbReference>
<dbReference type="PRINTS" id="PR00184">
    <property type="entry name" value="NEISSPPORIN"/>
</dbReference>
<dbReference type="PANTHER" id="PTHR34501">
    <property type="entry name" value="PROTEIN YDDL-RELATED"/>
    <property type="match status" value="1"/>
</dbReference>
<dbReference type="CDD" id="cd00342">
    <property type="entry name" value="gram_neg_porins"/>
    <property type="match status" value="1"/>
</dbReference>
<organism evidence="14 15">
    <name type="scientific">Paraburkholderia tropica</name>
    <dbReference type="NCBI Taxonomy" id="92647"/>
    <lineage>
        <taxon>Bacteria</taxon>
        <taxon>Pseudomonadati</taxon>
        <taxon>Pseudomonadota</taxon>
        <taxon>Betaproteobacteria</taxon>
        <taxon>Burkholderiales</taxon>
        <taxon>Burkholderiaceae</taxon>
        <taxon>Paraburkholderia</taxon>
    </lineage>
</organism>
<keyword evidence="9" id="KW-0472">Membrane</keyword>
<evidence type="ECO:0000313" key="13">
    <source>
        <dbReference type="EMBL" id="PXX04085.1"/>
    </source>
</evidence>
<dbReference type="PANTHER" id="PTHR34501:SF9">
    <property type="entry name" value="MAJOR OUTER MEMBRANE PROTEIN P.IA"/>
    <property type="match status" value="1"/>
</dbReference>
<proteinExistence type="predicted"/>
<evidence type="ECO:0000256" key="7">
    <source>
        <dbReference type="ARBA" id="ARBA00023065"/>
    </source>
</evidence>
<protein>
    <submittedName>
        <fullName evidence="13 14">Porin</fullName>
    </submittedName>
</protein>
<dbReference type="InterPro" id="IPR002299">
    <property type="entry name" value="Porin_Neis"/>
</dbReference>
<evidence type="ECO:0000313" key="15">
    <source>
        <dbReference type="Proteomes" id="UP000183529"/>
    </source>
</evidence>
<dbReference type="RefSeq" id="WP_074987759.1">
    <property type="nucleotide sequence ID" value="NZ_CADFGN010000014.1"/>
</dbReference>
<name>A0AAQ1GPH4_9BURK</name>
<evidence type="ECO:0000256" key="11">
    <source>
        <dbReference type="SAM" id="SignalP"/>
    </source>
</evidence>
<evidence type="ECO:0000256" key="6">
    <source>
        <dbReference type="ARBA" id="ARBA00022729"/>
    </source>
</evidence>
<evidence type="ECO:0000256" key="4">
    <source>
        <dbReference type="ARBA" id="ARBA00022452"/>
    </source>
</evidence>
<sequence>MNKSTRNTFGAGFSVALLAGASFAHAQNSVTLYGVADTGIAYINHASGSKNAVAMSSGNLSGSRWGLKGSEDLGGGLKTVFQLESGFNMNTGAAGQGSRLFGRRAYVGLSSADWGTLTAGRQYEASVDMIQAITGDNYFSTMFTTPGDLDNNDNDMRVNNSIKYLSPNWRGVQVELVYGFSGLAGQTGQGYTYSGGVSYANGPVNLAAMYMRLTNEPSSGATRTSWTSSGDSLFVSPINQGYQSAKAMGVASAAAQYALGSLLIGASYSNVQYQSDAASNFSGTQHYNIGKAFLAYHFTPALLAGVGYEFVKAGGDTSATYNEISLGADYNLSKRTDVYALAGYQHASGTQRKADGTLQTAVASIGSYGRSGTDSQSMVIVGIRHKF</sequence>
<evidence type="ECO:0000259" key="12">
    <source>
        <dbReference type="Pfam" id="PF13609"/>
    </source>
</evidence>
<dbReference type="AlphaFoldDB" id="A0AAQ1GPH4"/>
<dbReference type="SUPFAM" id="SSF56935">
    <property type="entry name" value="Porins"/>
    <property type="match status" value="1"/>
</dbReference>
<keyword evidence="5" id="KW-0812">Transmembrane</keyword>
<evidence type="ECO:0000256" key="3">
    <source>
        <dbReference type="ARBA" id="ARBA00022448"/>
    </source>
</evidence>
<keyword evidence="6 11" id="KW-0732">Signal</keyword>
<feature type="chain" id="PRO_5043023698" evidence="11">
    <location>
        <begin position="27"/>
        <end position="387"/>
    </location>
</feature>
<comment type="subcellular location">
    <subcellularLocation>
        <location evidence="1">Cell outer membrane</location>
        <topology evidence="1">Multi-pass membrane protein</topology>
    </subcellularLocation>
</comment>
<accession>A0AAQ1GPH4</accession>
<keyword evidence="3" id="KW-0813">Transport</keyword>
<dbReference type="Proteomes" id="UP000183529">
    <property type="component" value="Unassembled WGS sequence"/>
</dbReference>
<dbReference type="InterPro" id="IPR023614">
    <property type="entry name" value="Porin_dom_sf"/>
</dbReference>
<evidence type="ECO:0000313" key="16">
    <source>
        <dbReference type="Proteomes" id="UP000247515"/>
    </source>
</evidence>
<dbReference type="Proteomes" id="UP000247515">
    <property type="component" value="Unassembled WGS sequence"/>
</dbReference>
<dbReference type="EMBL" id="QJJV01000048">
    <property type="protein sequence ID" value="PXX04085.1"/>
    <property type="molecule type" value="Genomic_DNA"/>
</dbReference>
<dbReference type="GO" id="GO:0009279">
    <property type="term" value="C:cell outer membrane"/>
    <property type="evidence" value="ECO:0007669"/>
    <property type="project" value="UniProtKB-SubCell"/>
</dbReference>
<keyword evidence="4" id="KW-1134">Transmembrane beta strand</keyword>
<dbReference type="GO" id="GO:0034220">
    <property type="term" value="P:monoatomic ion transmembrane transport"/>
    <property type="evidence" value="ECO:0007669"/>
    <property type="project" value="InterPro"/>
</dbReference>
<feature type="signal peptide" evidence="11">
    <location>
        <begin position="1"/>
        <end position="26"/>
    </location>
</feature>
<keyword evidence="8" id="KW-0626">Porin</keyword>
<evidence type="ECO:0000256" key="10">
    <source>
        <dbReference type="ARBA" id="ARBA00023237"/>
    </source>
</evidence>
<keyword evidence="10" id="KW-0998">Cell outer membrane</keyword>
<evidence type="ECO:0000256" key="5">
    <source>
        <dbReference type="ARBA" id="ARBA00022692"/>
    </source>
</evidence>
<dbReference type="InterPro" id="IPR001702">
    <property type="entry name" value="Porin_Gram-ve"/>
</dbReference>
<dbReference type="Pfam" id="PF13609">
    <property type="entry name" value="Porin_4"/>
    <property type="match status" value="1"/>
</dbReference>
<evidence type="ECO:0000256" key="2">
    <source>
        <dbReference type="ARBA" id="ARBA00011233"/>
    </source>
</evidence>
<keyword evidence="16" id="KW-1185">Reference proteome</keyword>
<dbReference type="GO" id="GO:0015288">
    <property type="term" value="F:porin activity"/>
    <property type="evidence" value="ECO:0007669"/>
    <property type="project" value="UniProtKB-KW"/>
</dbReference>
<evidence type="ECO:0000256" key="1">
    <source>
        <dbReference type="ARBA" id="ARBA00004571"/>
    </source>
</evidence>
<dbReference type="GO" id="GO:0046930">
    <property type="term" value="C:pore complex"/>
    <property type="evidence" value="ECO:0007669"/>
    <property type="project" value="UniProtKB-KW"/>
</dbReference>
<evidence type="ECO:0000313" key="14">
    <source>
        <dbReference type="EMBL" id="SEK15467.1"/>
    </source>
</evidence>
<dbReference type="EMBL" id="FNZM01000039">
    <property type="protein sequence ID" value="SEK15467.1"/>
    <property type="molecule type" value="Genomic_DNA"/>
</dbReference>
<evidence type="ECO:0000256" key="8">
    <source>
        <dbReference type="ARBA" id="ARBA00023114"/>
    </source>
</evidence>
<feature type="domain" description="Porin" evidence="12">
    <location>
        <begin position="15"/>
        <end position="349"/>
    </location>
</feature>
<dbReference type="Gene3D" id="2.40.160.10">
    <property type="entry name" value="Porin"/>
    <property type="match status" value="1"/>
</dbReference>
<reference evidence="14 15" key="1">
    <citation type="submission" date="2016-10" db="EMBL/GenBank/DDBJ databases">
        <authorList>
            <person name="Varghese N."/>
            <person name="Submissions S."/>
        </authorList>
    </citation>
    <scope>NUCLEOTIDE SEQUENCE [LARGE SCALE GENOMIC DNA]</scope>
    <source>
        <strain evidence="14 15">LMG 22274</strain>
    </source>
</reference>
<reference evidence="13 16" key="2">
    <citation type="submission" date="2018-05" db="EMBL/GenBank/DDBJ databases">
        <title>Genomic Encyclopedia of Type Strains, Phase IV (KMG-V): Genome sequencing to study the core and pangenomes of soil and plant-associated prokaryotes.</title>
        <authorList>
            <person name="Whitman W."/>
        </authorList>
    </citation>
    <scope>NUCLEOTIDE SEQUENCE [LARGE SCALE GENOMIC DNA]</scope>
    <source>
        <strain evidence="13 16">SIr-6563</strain>
    </source>
</reference>
<dbReference type="GeneID" id="61306634"/>
<dbReference type="PRINTS" id="PR00182">
    <property type="entry name" value="ECOLNEIPORIN"/>
</dbReference>
<evidence type="ECO:0000256" key="9">
    <source>
        <dbReference type="ARBA" id="ARBA00023136"/>
    </source>
</evidence>